<dbReference type="InterPro" id="IPR018713">
    <property type="entry name" value="MPAB/Lcp_cat_dom"/>
</dbReference>
<proteinExistence type="predicted"/>
<dbReference type="Proteomes" id="UP001601288">
    <property type="component" value="Unassembled WGS sequence"/>
</dbReference>
<name>A0ABW6LNC4_9ACTN</name>
<comment type="caution">
    <text evidence="2">The sequence shown here is derived from an EMBL/GenBank/DDBJ whole genome shotgun (WGS) entry which is preliminary data.</text>
</comment>
<evidence type="ECO:0000259" key="1">
    <source>
        <dbReference type="Pfam" id="PF09995"/>
    </source>
</evidence>
<dbReference type="Pfam" id="PF09995">
    <property type="entry name" value="MPAB_Lcp_cat"/>
    <property type="match status" value="1"/>
</dbReference>
<reference evidence="2 3" key="1">
    <citation type="submission" date="2024-10" db="EMBL/GenBank/DDBJ databases">
        <title>The Natural Products Discovery Center: Release of the First 8490 Sequenced Strains for Exploring Actinobacteria Biosynthetic Diversity.</title>
        <authorList>
            <person name="Kalkreuter E."/>
            <person name="Kautsar S.A."/>
            <person name="Yang D."/>
            <person name="Bader C.D."/>
            <person name="Teijaro C.N."/>
            <person name="Fluegel L."/>
            <person name="Davis C.M."/>
            <person name="Simpson J.R."/>
            <person name="Lauterbach L."/>
            <person name="Steele A.D."/>
            <person name="Gui C."/>
            <person name="Meng S."/>
            <person name="Li G."/>
            <person name="Viehrig K."/>
            <person name="Ye F."/>
            <person name="Su P."/>
            <person name="Kiefer A.F."/>
            <person name="Nichols A."/>
            <person name="Cepeda A.J."/>
            <person name="Yan W."/>
            <person name="Fan B."/>
            <person name="Jiang Y."/>
            <person name="Adhikari A."/>
            <person name="Zheng C.-J."/>
            <person name="Schuster L."/>
            <person name="Cowan T.M."/>
            <person name="Smanski M.J."/>
            <person name="Chevrette M.G."/>
            <person name="De Carvalho L.P.S."/>
            <person name="Shen B."/>
        </authorList>
    </citation>
    <scope>NUCLEOTIDE SEQUENCE [LARGE SCALE GENOMIC DNA]</scope>
    <source>
        <strain evidence="2 3">NPDC007066</strain>
    </source>
</reference>
<protein>
    <submittedName>
        <fullName evidence="2">Oxygenase MpaB family protein</fullName>
    </submittedName>
</protein>
<evidence type="ECO:0000313" key="2">
    <source>
        <dbReference type="EMBL" id="MFE9229569.1"/>
    </source>
</evidence>
<evidence type="ECO:0000313" key="3">
    <source>
        <dbReference type="Proteomes" id="UP001601288"/>
    </source>
</evidence>
<feature type="domain" description="ER-bound oxygenase mpaB/mpaB'/Rubber oxygenase catalytic" evidence="1">
    <location>
        <begin position="104"/>
        <end position="318"/>
    </location>
</feature>
<dbReference type="RefSeq" id="WP_358286935.1">
    <property type="nucleotide sequence ID" value="NZ_JBEYGJ010000028.1"/>
</dbReference>
<keyword evidence="3" id="KW-1185">Reference proteome</keyword>
<dbReference type="EMBL" id="JBIAFP010000026">
    <property type="protein sequence ID" value="MFE9229569.1"/>
    <property type="molecule type" value="Genomic_DNA"/>
</dbReference>
<gene>
    <name evidence="2" type="ORF">ACFYM3_34245</name>
</gene>
<sequence length="383" mass="42550">MSTAAAGHGSKTGKVKITREDLLGTERRWRRFGEPTAAGESLNEDGTPDYGIFGPGSVVWEVLLHPATVAFLNAAQGAVQTKGYNPIEAGLRDRDPISRKAREGTLNMLDVFDRLSRNSGMHAPMWLGDSKTAKLMYKHLHNIHKKVAGDVTDTARPELGGYAASEPRDAMWAALTEMHPMLRVYEAFAFRDGKFPHRLSPEQRDQFVAETGAYLRLVGAAEEDIPANMAELGALYEKYADLFEPTTTVNNLPDTGEDWTKLSKEAVKKNFHISQVRALVPYLLQTTLIELPVMGTLPARMRRSMGLSPRKDKAAVRAAKLFLPIAWLMQQGPYERYILRRMWGPDSIRLLQSARRLHEQTLARRAMDQLVAGEKSAGAPASA</sequence>
<accession>A0ABW6LNC4</accession>
<organism evidence="2 3">
    <name type="scientific">Streptomyces massasporeus</name>
    <dbReference type="NCBI Taxonomy" id="67324"/>
    <lineage>
        <taxon>Bacteria</taxon>
        <taxon>Bacillati</taxon>
        <taxon>Actinomycetota</taxon>
        <taxon>Actinomycetes</taxon>
        <taxon>Kitasatosporales</taxon>
        <taxon>Streptomycetaceae</taxon>
        <taxon>Streptomyces</taxon>
    </lineage>
</organism>